<keyword evidence="2" id="KW-1185">Reference proteome</keyword>
<gene>
    <name evidence="1" type="ORF">CFP56_010820</name>
</gene>
<evidence type="ECO:0000313" key="2">
    <source>
        <dbReference type="Proteomes" id="UP000237347"/>
    </source>
</evidence>
<protein>
    <submittedName>
        <fullName evidence="1">Uncharacterized protein</fullName>
    </submittedName>
</protein>
<organism evidence="1 2">
    <name type="scientific">Quercus suber</name>
    <name type="common">Cork oak</name>
    <dbReference type="NCBI Taxonomy" id="58331"/>
    <lineage>
        <taxon>Eukaryota</taxon>
        <taxon>Viridiplantae</taxon>
        <taxon>Streptophyta</taxon>
        <taxon>Embryophyta</taxon>
        <taxon>Tracheophyta</taxon>
        <taxon>Spermatophyta</taxon>
        <taxon>Magnoliopsida</taxon>
        <taxon>eudicotyledons</taxon>
        <taxon>Gunneridae</taxon>
        <taxon>Pentapetalae</taxon>
        <taxon>rosids</taxon>
        <taxon>fabids</taxon>
        <taxon>Fagales</taxon>
        <taxon>Fagaceae</taxon>
        <taxon>Quercus</taxon>
    </lineage>
</organism>
<sequence>MLGGLCLNSSGFPTFVICVGRLPIVREIATCGFGEKED</sequence>
<dbReference type="Proteomes" id="UP000237347">
    <property type="component" value="Unassembled WGS sequence"/>
</dbReference>
<dbReference type="AlphaFoldDB" id="A0AAW0L1U9"/>
<evidence type="ECO:0000313" key="1">
    <source>
        <dbReference type="EMBL" id="KAK7844513.1"/>
    </source>
</evidence>
<comment type="caution">
    <text evidence="1">The sequence shown here is derived from an EMBL/GenBank/DDBJ whole genome shotgun (WGS) entry which is preliminary data.</text>
</comment>
<proteinExistence type="predicted"/>
<name>A0AAW0L1U9_QUESU</name>
<accession>A0AAW0L1U9</accession>
<reference evidence="1 2" key="1">
    <citation type="journal article" date="2018" name="Sci. Data">
        <title>The draft genome sequence of cork oak.</title>
        <authorList>
            <person name="Ramos A.M."/>
            <person name="Usie A."/>
            <person name="Barbosa P."/>
            <person name="Barros P.M."/>
            <person name="Capote T."/>
            <person name="Chaves I."/>
            <person name="Simoes F."/>
            <person name="Abreu I."/>
            <person name="Carrasquinho I."/>
            <person name="Faro C."/>
            <person name="Guimaraes J.B."/>
            <person name="Mendonca D."/>
            <person name="Nobrega F."/>
            <person name="Rodrigues L."/>
            <person name="Saibo N.J.M."/>
            <person name="Varela M.C."/>
            <person name="Egas C."/>
            <person name="Matos J."/>
            <person name="Miguel C.M."/>
            <person name="Oliveira M.M."/>
            <person name="Ricardo C.P."/>
            <person name="Goncalves S."/>
        </authorList>
    </citation>
    <scope>NUCLEOTIDE SEQUENCE [LARGE SCALE GENOMIC DNA]</scope>
    <source>
        <strain evidence="2">cv. HL8</strain>
    </source>
</reference>
<dbReference type="EMBL" id="PKMF04000184">
    <property type="protein sequence ID" value="KAK7844513.1"/>
    <property type="molecule type" value="Genomic_DNA"/>
</dbReference>